<evidence type="ECO:0000256" key="1">
    <source>
        <dbReference type="SAM" id="Phobius"/>
    </source>
</evidence>
<dbReference type="Proteomes" id="UP001285908">
    <property type="component" value="Unassembled WGS sequence"/>
</dbReference>
<evidence type="ECO:0000313" key="2">
    <source>
        <dbReference type="EMBL" id="KAK3497866.1"/>
    </source>
</evidence>
<evidence type="ECO:0000313" key="3">
    <source>
        <dbReference type="Proteomes" id="UP001285908"/>
    </source>
</evidence>
<keyword evidence="1" id="KW-1133">Transmembrane helix</keyword>
<keyword evidence="3" id="KW-1185">Reference proteome</keyword>
<dbReference type="AlphaFoldDB" id="A0AAJ0IDR9"/>
<sequence length="550" mass="59848">MEHDIIVKQHLHSRNREDLVPVHTCVYCYHLRYRVHSSYFTILSVAEMMQVLIVFLLNFIFTWAQGDNGTYCLATSWITETLLTACGVLETTTVYEEAPCPLTTGIVLPDAVLTGVTIQPASSPTACCVLPTPSSSLKLIAFEPNSTDVDPIYFYTSNNATPPYYVGTLVGGFRCLLDLSPETLAAGRLAAYLSNGESIIFDETGMHYYGAGCNTTTSITISNFLAQLAGLPDAPSSAGTDQRGRRVRKRDLTETNFTVAVQVAAAIDLFLRDPQVAFGDSPCTFVNIQNITEWDIHSWTCQYPGANSSEKSCEEKFHSWFKPDSPSPSGTGLDQTGNALFNFVPRLINRVENNIANLFPGISEPLQHGLAWLNNAHNAVLHAADVGGGELCEILHALDEYDLILSDPGLPSLHTIGNYHSPPVATITEVFESHTKRITKEPPRQVVPTETSFPNVTETSFSEIPDIPDLASTLISVEEHLIKAAITPFTSLGSLLDAPLEASDEEASKRLPTVTVTALVTEIVTWFGRTLSAAEDSFIPSMPAIDSAAS</sequence>
<feature type="transmembrane region" description="Helical" evidence="1">
    <location>
        <begin position="39"/>
        <end position="64"/>
    </location>
</feature>
<accession>A0AAJ0IDR9</accession>
<keyword evidence="1" id="KW-0472">Membrane</keyword>
<gene>
    <name evidence="2" type="ORF">B0T23DRAFT_354319</name>
</gene>
<comment type="caution">
    <text evidence="2">The sequence shown here is derived from an EMBL/GenBank/DDBJ whole genome shotgun (WGS) entry which is preliminary data.</text>
</comment>
<protein>
    <submittedName>
        <fullName evidence="2">Uncharacterized protein</fullName>
    </submittedName>
</protein>
<reference evidence="2 3" key="1">
    <citation type="journal article" date="2023" name="Mol. Phylogenet. Evol.">
        <title>Genome-scale phylogeny and comparative genomics of the fungal order Sordariales.</title>
        <authorList>
            <person name="Hensen N."/>
            <person name="Bonometti L."/>
            <person name="Westerberg I."/>
            <person name="Brannstrom I.O."/>
            <person name="Guillou S."/>
            <person name="Cros-Aarteil S."/>
            <person name="Calhoun S."/>
            <person name="Haridas S."/>
            <person name="Kuo A."/>
            <person name="Mondo S."/>
            <person name="Pangilinan J."/>
            <person name="Riley R."/>
            <person name="LaButti K."/>
            <person name="Andreopoulos B."/>
            <person name="Lipzen A."/>
            <person name="Chen C."/>
            <person name="Yan M."/>
            <person name="Daum C."/>
            <person name="Ng V."/>
            <person name="Clum A."/>
            <person name="Steindorff A."/>
            <person name="Ohm R.A."/>
            <person name="Martin F."/>
            <person name="Silar P."/>
            <person name="Natvig D.O."/>
            <person name="Lalanne C."/>
            <person name="Gautier V."/>
            <person name="Ament-Velasquez S.L."/>
            <person name="Kruys A."/>
            <person name="Hutchinson M.I."/>
            <person name="Powell A.J."/>
            <person name="Barry K."/>
            <person name="Miller A.N."/>
            <person name="Grigoriev I.V."/>
            <person name="Debuchy R."/>
            <person name="Gladieux P."/>
            <person name="Hiltunen Thoren M."/>
            <person name="Johannesson H."/>
        </authorList>
    </citation>
    <scope>NUCLEOTIDE SEQUENCE [LARGE SCALE GENOMIC DNA]</scope>
    <source>
        <strain evidence="2 3">FGSC 10403</strain>
    </source>
</reference>
<keyword evidence="1" id="KW-0812">Transmembrane</keyword>
<dbReference type="RefSeq" id="XP_062696130.1">
    <property type="nucleotide sequence ID" value="XM_062836123.1"/>
</dbReference>
<organism evidence="2 3">
    <name type="scientific">Neurospora hispaniola</name>
    <dbReference type="NCBI Taxonomy" id="588809"/>
    <lineage>
        <taxon>Eukaryota</taxon>
        <taxon>Fungi</taxon>
        <taxon>Dikarya</taxon>
        <taxon>Ascomycota</taxon>
        <taxon>Pezizomycotina</taxon>
        <taxon>Sordariomycetes</taxon>
        <taxon>Sordariomycetidae</taxon>
        <taxon>Sordariales</taxon>
        <taxon>Sordariaceae</taxon>
        <taxon>Neurospora</taxon>
    </lineage>
</organism>
<dbReference type="EMBL" id="JAULSX010000002">
    <property type="protein sequence ID" value="KAK3497866.1"/>
    <property type="molecule type" value="Genomic_DNA"/>
</dbReference>
<proteinExistence type="predicted"/>
<name>A0AAJ0IDR9_9PEZI</name>
<dbReference type="GeneID" id="87873745"/>